<feature type="non-terminal residue" evidence="3">
    <location>
        <position position="1"/>
    </location>
</feature>
<feature type="transmembrane region" description="Helical" evidence="2">
    <location>
        <begin position="29"/>
        <end position="51"/>
    </location>
</feature>
<feature type="region of interest" description="Disordered" evidence="1">
    <location>
        <begin position="1"/>
        <end position="22"/>
    </location>
</feature>
<keyword evidence="2" id="KW-1133">Transmembrane helix</keyword>
<protein>
    <submittedName>
        <fullName evidence="3">Dolichyl-diphosphooligosaccharide-protein glycosyltransferase</fullName>
    </submittedName>
</protein>
<keyword evidence="2" id="KW-0472">Membrane</keyword>
<feature type="compositionally biased region" description="Basic and acidic residues" evidence="1">
    <location>
        <begin position="9"/>
        <end position="18"/>
    </location>
</feature>
<keyword evidence="3" id="KW-0808">Transferase</keyword>
<name>A0A392PYV0_9FABA</name>
<evidence type="ECO:0000313" key="3">
    <source>
        <dbReference type="EMBL" id="MCI17024.1"/>
    </source>
</evidence>
<comment type="caution">
    <text evidence="3">The sequence shown here is derived from an EMBL/GenBank/DDBJ whole genome shotgun (WGS) entry which is preliminary data.</text>
</comment>
<accession>A0A392PYV0</accession>
<dbReference type="AlphaFoldDB" id="A0A392PYV0"/>
<keyword evidence="4" id="KW-1185">Reference proteome</keyword>
<dbReference type="GO" id="GO:0016740">
    <property type="term" value="F:transferase activity"/>
    <property type="evidence" value="ECO:0007669"/>
    <property type="project" value="UniProtKB-KW"/>
</dbReference>
<reference evidence="3 4" key="1">
    <citation type="journal article" date="2018" name="Front. Plant Sci.">
        <title>Red Clover (Trifolium pratense) and Zigzag Clover (T. medium) - A Picture of Genomic Similarities and Differences.</title>
        <authorList>
            <person name="Dluhosova J."/>
            <person name="Istvanek J."/>
            <person name="Nedelnik J."/>
            <person name="Repkova J."/>
        </authorList>
    </citation>
    <scope>NUCLEOTIDE SEQUENCE [LARGE SCALE GENOMIC DNA]</scope>
    <source>
        <strain evidence="4">cv. 10/8</strain>
        <tissue evidence="3">Leaf</tissue>
    </source>
</reference>
<evidence type="ECO:0000313" key="4">
    <source>
        <dbReference type="Proteomes" id="UP000265520"/>
    </source>
</evidence>
<keyword evidence="2" id="KW-0812">Transmembrane</keyword>
<proteinExistence type="predicted"/>
<evidence type="ECO:0000256" key="1">
    <source>
        <dbReference type="SAM" id="MobiDB-lite"/>
    </source>
</evidence>
<evidence type="ECO:0000256" key="2">
    <source>
        <dbReference type="SAM" id="Phobius"/>
    </source>
</evidence>
<dbReference type="Proteomes" id="UP000265520">
    <property type="component" value="Unassembled WGS sequence"/>
</dbReference>
<organism evidence="3 4">
    <name type="scientific">Trifolium medium</name>
    <dbReference type="NCBI Taxonomy" id="97028"/>
    <lineage>
        <taxon>Eukaryota</taxon>
        <taxon>Viridiplantae</taxon>
        <taxon>Streptophyta</taxon>
        <taxon>Embryophyta</taxon>
        <taxon>Tracheophyta</taxon>
        <taxon>Spermatophyta</taxon>
        <taxon>Magnoliopsida</taxon>
        <taxon>eudicotyledons</taxon>
        <taxon>Gunneridae</taxon>
        <taxon>Pentapetalae</taxon>
        <taxon>rosids</taxon>
        <taxon>fabids</taxon>
        <taxon>Fabales</taxon>
        <taxon>Fabaceae</taxon>
        <taxon>Papilionoideae</taxon>
        <taxon>50 kb inversion clade</taxon>
        <taxon>NPAAA clade</taxon>
        <taxon>Hologalegina</taxon>
        <taxon>IRL clade</taxon>
        <taxon>Trifolieae</taxon>
        <taxon>Trifolium</taxon>
    </lineage>
</organism>
<sequence length="87" mass="9737">SKKSRSRKSSSESVEKPSSKSQIKKRLSVLPLETSIIAIVLLVLLGAFYVINSRLLVKTVLSIRHLHAAMFTVYGQQQKLIQPLLSF</sequence>
<dbReference type="EMBL" id="LXQA010103525">
    <property type="protein sequence ID" value="MCI17024.1"/>
    <property type="molecule type" value="Genomic_DNA"/>
</dbReference>